<dbReference type="InterPro" id="IPR018536">
    <property type="entry name" value="CpcS/CpeS"/>
</dbReference>
<comment type="caution">
    <text evidence="4">The sequence shown here is derived from an EMBL/GenBank/DDBJ whole genome shotgun (WGS) entry which is preliminary data.</text>
</comment>
<accession>A0ABV4YBM2</accession>
<dbReference type="HAMAP" id="MF_01459">
    <property type="entry name" value="Chrphore_lyase_CpxS"/>
    <property type="match status" value="1"/>
</dbReference>
<evidence type="ECO:0000256" key="3">
    <source>
        <dbReference type="HAMAP-Rule" id="MF_01459"/>
    </source>
</evidence>
<evidence type="ECO:0000313" key="4">
    <source>
        <dbReference type="EMBL" id="MFB2936214.1"/>
    </source>
</evidence>
<comment type="similarity">
    <text evidence="1 3">Belongs to the CpcS/CpeS biliprotein lyase family.</text>
</comment>
<reference evidence="4 5" key="1">
    <citation type="submission" date="2024-09" db="EMBL/GenBank/DDBJ databases">
        <title>Floridaenema gen nov. (Aerosakkonemataceae, Aerosakkonematales ord. nov., Cyanobacteria) from benthic tropical and subtropical fresh waters, with the description of four new species.</title>
        <authorList>
            <person name="Moretto J.A."/>
            <person name="Berthold D.E."/>
            <person name="Lefler F.W."/>
            <person name="Huang I.-S."/>
            <person name="Laughinghouse H. IV."/>
        </authorList>
    </citation>
    <scope>NUCLEOTIDE SEQUENCE [LARGE SCALE GENOMIC DNA]</scope>
    <source>
        <strain evidence="4 5">BLCC-F154</strain>
    </source>
</reference>
<name>A0ABV4YBM2_9CYAN</name>
<dbReference type="GO" id="GO:0016829">
    <property type="term" value="F:lyase activity"/>
    <property type="evidence" value="ECO:0007669"/>
    <property type="project" value="UniProtKB-KW"/>
</dbReference>
<dbReference type="Pfam" id="PF09367">
    <property type="entry name" value="CpeS"/>
    <property type="match status" value="1"/>
</dbReference>
<evidence type="ECO:0000256" key="2">
    <source>
        <dbReference type="ARBA" id="ARBA00023239"/>
    </source>
</evidence>
<dbReference type="Gene3D" id="2.40.128.20">
    <property type="match status" value="1"/>
</dbReference>
<dbReference type="EMBL" id="JBHFNS010000055">
    <property type="protein sequence ID" value="MFB2936214.1"/>
    <property type="molecule type" value="Genomic_DNA"/>
</dbReference>
<proteinExistence type="inferred from homology"/>
<sequence length="186" mass="20581">MDIKEFFEMSAGKWFSQRTSHHLAFKQSESGKSDIRIEMLPADDPEVLELCKQYEIDPNLTWGGARVSWDGTMEWDEEKHAGSSVLVPIPDPDKPGEGKLLRDVGYAEKAGVAGRYVMGSDGAMTLITEYETMYSEERIWFASPNLRLRTSILKRFGGFSMASFCSEIRLGGTSAPAAANAAEAKS</sequence>
<gene>
    <name evidence="3" type="primary">cpcS</name>
    <name evidence="4" type="ORF">ACE1B6_13255</name>
</gene>
<protein>
    <recommendedName>
        <fullName evidence="3">Chromophore lyase CpcS/CpeS</fullName>
        <ecNumber evidence="3">4.-.-.-</ecNumber>
    </recommendedName>
</protein>
<dbReference type="Proteomes" id="UP001576776">
    <property type="component" value="Unassembled WGS sequence"/>
</dbReference>
<evidence type="ECO:0000313" key="5">
    <source>
        <dbReference type="Proteomes" id="UP001576776"/>
    </source>
</evidence>
<dbReference type="RefSeq" id="WP_413257712.1">
    <property type="nucleotide sequence ID" value="NZ_JBHFNS010000055.1"/>
</dbReference>
<dbReference type="InterPro" id="IPR012674">
    <property type="entry name" value="Calycin"/>
</dbReference>
<dbReference type="CDD" id="cd16339">
    <property type="entry name" value="CpcS"/>
    <property type="match status" value="1"/>
</dbReference>
<comment type="function">
    <text evidence="3">Covalently attaches a chromophore to Cys residue(s) of phycobiliproteins.</text>
</comment>
<organism evidence="4 5">
    <name type="scientific">Floridaenema fluviatile BLCC-F154</name>
    <dbReference type="NCBI Taxonomy" id="3153640"/>
    <lineage>
        <taxon>Bacteria</taxon>
        <taxon>Bacillati</taxon>
        <taxon>Cyanobacteriota</taxon>
        <taxon>Cyanophyceae</taxon>
        <taxon>Oscillatoriophycideae</taxon>
        <taxon>Aerosakkonematales</taxon>
        <taxon>Aerosakkonemataceae</taxon>
        <taxon>Floridanema</taxon>
        <taxon>Floridanema fluviatile</taxon>
    </lineage>
</organism>
<dbReference type="EC" id="4.-.-.-" evidence="3"/>
<keyword evidence="2 3" id="KW-0456">Lyase</keyword>
<keyword evidence="5" id="KW-1185">Reference proteome</keyword>
<evidence type="ECO:0000256" key="1">
    <source>
        <dbReference type="ARBA" id="ARBA00010681"/>
    </source>
</evidence>